<dbReference type="EMBL" id="QPKB01000002">
    <property type="protein sequence ID" value="RWR75439.1"/>
    <property type="molecule type" value="Genomic_DNA"/>
</dbReference>
<feature type="repeat" description="PPR" evidence="3">
    <location>
        <begin position="544"/>
        <end position="578"/>
    </location>
</feature>
<evidence type="ECO:0000256" key="1">
    <source>
        <dbReference type="ARBA" id="ARBA00007626"/>
    </source>
</evidence>
<keyword evidence="2" id="KW-0677">Repeat</keyword>
<dbReference type="OrthoDB" id="185373at2759"/>
<dbReference type="InterPro" id="IPR002885">
    <property type="entry name" value="PPR_rpt"/>
</dbReference>
<feature type="repeat" description="PPR" evidence="3">
    <location>
        <begin position="509"/>
        <end position="543"/>
    </location>
</feature>
<comment type="caution">
    <text evidence="5">The sequence shown here is derived from an EMBL/GenBank/DDBJ whole genome shotgun (WGS) entry which is preliminary data.</text>
</comment>
<feature type="region of interest" description="Disordered" evidence="4">
    <location>
        <begin position="593"/>
        <end position="646"/>
    </location>
</feature>
<dbReference type="Pfam" id="PF13041">
    <property type="entry name" value="PPR_2"/>
    <property type="match status" value="1"/>
</dbReference>
<feature type="repeat" description="PPR" evidence="3">
    <location>
        <begin position="443"/>
        <end position="477"/>
    </location>
</feature>
<protein>
    <submittedName>
        <fullName evidence="5">Pentatricopeptide repeat-containing protein, mitochondrial</fullName>
    </submittedName>
</protein>
<name>A0A3S4NCR8_9MAGN</name>
<evidence type="ECO:0000256" key="3">
    <source>
        <dbReference type="PROSITE-ProRule" id="PRU00708"/>
    </source>
</evidence>
<dbReference type="Gene3D" id="1.25.40.10">
    <property type="entry name" value="Tetratricopeptide repeat domain"/>
    <property type="match status" value="3"/>
</dbReference>
<proteinExistence type="inferred from homology"/>
<reference evidence="5 6" key="1">
    <citation type="journal article" date="2019" name="Nat. Plants">
        <title>Stout camphor tree genome fills gaps in understanding of flowering plant genome evolution.</title>
        <authorList>
            <person name="Chaw S.M."/>
            <person name="Liu Y.C."/>
            <person name="Wu Y.W."/>
            <person name="Wang H.Y."/>
            <person name="Lin C.I."/>
            <person name="Wu C.S."/>
            <person name="Ke H.M."/>
            <person name="Chang L.Y."/>
            <person name="Hsu C.Y."/>
            <person name="Yang H.T."/>
            <person name="Sudianto E."/>
            <person name="Hsu M.H."/>
            <person name="Wu K.P."/>
            <person name="Wang L.N."/>
            <person name="Leebens-Mack J.H."/>
            <person name="Tsai I.J."/>
        </authorList>
    </citation>
    <scope>NUCLEOTIDE SEQUENCE [LARGE SCALE GENOMIC DNA]</scope>
    <source>
        <strain evidence="6">cv. Chaw 1501</strain>
        <tissue evidence="5">Young leaves</tissue>
    </source>
</reference>
<accession>A0A3S4NCR8</accession>
<comment type="similarity">
    <text evidence="1">Belongs to the PPR family. P subfamily.</text>
</comment>
<dbReference type="InterPro" id="IPR011990">
    <property type="entry name" value="TPR-like_helical_dom_sf"/>
</dbReference>
<evidence type="ECO:0000256" key="4">
    <source>
        <dbReference type="SAM" id="MobiDB-lite"/>
    </source>
</evidence>
<keyword evidence="6" id="KW-1185">Reference proteome</keyword>
<dbReference type="Proteomes" id="UP000283530">
    <property type="component" value="Unassembled WGS sequence"/>
</dbReference>
<dbReference type="NCBIfam" id="TIGR00756">
    <property type="entry name" value="PPR"/>
    <property type="match status" value="3"/>
</dbReference>
<dbReference type="Pfam" id="PF01535">
    <property type="entry name" value="PPR"/>
    <property type="match status" value="3"/>
</dbReference>
<evidence type="ECO:0000313" key="6">
    <source>
        <dbReference type="Proteomes" id="UP000283530"/>
    </source>
</evidence>
<feature type="compositionally biased region" description="Basic and acidic residues" evidence="4">
    <location>
        <begin position="636"/>
        <end position="646"/>
    </location>
</feature>
<feature type="repeat" description="PPR" evidence="3">
    <location>
        <begin position="408"/>
        <end position="442"/>
    </location>
</feature>
<evidence type="ECO:0000313" key="5">
    <source>
        <dbReference type="EMBL" id="RWR75439.1"/>
    </source>
</evidence>
<organism evidence="5 6">
    <name type="scientific">Cinnamomum micranthum f. kanehirae</name>
    <dbReference type="NCBI Taxonomy" id="337451"/>
    <lineage>
        <taxon>Eukaryota</taxon>
        <taxon>Viridiplantae</taxon>
        <taxon>Streptophyta</taxon>
        <taxon>Embryophyta</taxon>
        <taxon>Tracheophyta</taxon>
        <taxon>Spermatophyta</taxon>
        <taxon>Magnoliopsida</taxon>
        <taxon>Magnoliidae</taxon>
        <taxon>Laurales</taxon>
        <taxon>Lauraceae</taxon>
        <taxon>Cinnamomum</taxon>
    </lineage>
</organism>
<feature type="repeat" description="PPR" evidence="3">
    <location>
        <begin position="373"/>
        <end position="407"/>
    </location>
</feature>
<sequence length="660" mass="75392">MAFIISLTKRLKGTNPLFLPLLLPQFLHPPLPPSSPTLPICCFSATPKTHLPKDHFFPLDSSPNHYFNESSDFEAVETEPCTFSFHSSATSKTHLSKDPFFPLESSPNDYMYGKGDFEADDAEVCSYSSAPTKTHLPRDPFSPLDPSPNHYFYESSDFEGDETEPCCDSELHGFLQILSQTKQFSSDEDALEFLRASGVRPSSSLVYSAMWELRKEWKLAFLAFRWGEKCSSNSLEAWNLMVWILGKQRRFDIAWLLVRDMHRTAMATRGALLIMIKRYAAANDAGKAIKTFQAMEKFKVTADSTSFYTLLRALCKHENIEEAEELMFSSKKLFPLETESFNIILNGWCNIIVDVVEAKRVWREMSNCCVTPDGTSYTHLINCYSKVGNLFDSLRLYDEMKKRGWVPELVVYNSLIYIMTRENCLKEAQNLLDKIIEMGMKPDSSTYNSIIYPLCEAEKLEEARIVYNDMMKKGLNPTIGTYHALAKVENMIGTLKLMNRMREVGCGPNSLTFLLILNKLFKWGLPEKALKIWTEMKKYDVHPDSAHYFALIQGLASCGWLNKAKEFYVEMKSGGFPGDPKLEKLLKELEANNRSHGEGKGRHKKGDIHLSSRRGSTSGMRTRRPAKKLWDQSCDETEKNKEHQEREIGQMIKHLRVKGA</sequence>
<dbReference type="STRING" id="337451.A0A3S4NCR8"/>
<evidence type="ECO:0000256" key="2">
    <source>
        <dbReference type="ARBA" id="ARBA00022737"/>
    </source>
</evidence>
<dbReference type="Pfam" id="PF13812">
    <property type="entry name" value="PPR_3"/>
    <property type="match status" value="1"/>
</dbReference>
<dbReference type="AlphaFoldDB" id="A0A3S4NCR8"/>
<dbReference type="PROSITE" id="PS51375">
    <property type="entry name" value="PPR"/>
    <property type="match status" value="5"/>
</dbReference>
<dbReference type="PANTHER" id="PTHR47939">
    <property type="entry name" value="MEMBRANE-ASSOCIATED SALT-INDUCIBLE PROTEIN-LIKE"/>
    <property type="match status" value="1"/>
</dbReference>
<dbReference type="InterPro" id="IPR050667">
    <property type="entry name" value="PPR-containing_protein"/>
</dbReference>
<dbReference type="PANTHER" id="PTHR47939:SF5">
    <property type="entry name" value="PENTACOTRIPEPTIDE-REPEAT REGION OF PRORP DOMAIN-CONTAINING PROTEIN"/>
    <property type="match status" value="1"/>
</dbReference>
<gene>
    <name evidence="5" type="ORF">CKAN_00381900</name>
</gene>